<dbReference type="PANTHER" id="PTHR47981">
    <property type="entry name" value="RAB FAMILY"/>
    <property type="match status" value="1"/>
</dbReference>
<evidence type="ECO:0000313" key="6">
    <source>
        <dbReference type="EMBL" id="KDQ17469.1"/>
    </source>
</evidence>
<dbReference type="HOGENOM" id="CLU_685333_0_0_1"/>
<dbReference type="Gene3D" id="3.40.50.300">
    <property type="entry name" value="P-loop containing nucleotide triphosphate hydrolases"/>
    <property type="match status" value="1"/>
</dbReference>
<dbReference type="PRINTS" id="PR00449">
    <property type="entry name" value="RASTRNSFRMNG"/>
</dbReference>
<keyword evidence="4" id="KW-0636">Prenylation</keyword>
<accession>A0A067MPJ4</accession>
<dbReference type="SUPFAM" id="SSF52540">
    <property type="entry name" value="P-loop containing nucleoside triphosphate hydrolases"/>
    <property type="match status" value="1"/>
</dbReference>
<dbReference type="InterPro" id="IPR001806">
    <property type="entry name" value="Small_GTPase"/>
</dbReference>
<organism evidence="6 7">
    <name type="scientific">Botryobasidium botryosum (strain FD-172 SS1)</name>
    <dbReference type="NCBI Taxonomy" id="930990"/>
    <lineage>
        <taxon>Eukaryota</taxon>
        <taxon>Fungi</taxon>
        <taxon>Dikarya</taxon>
        <taxon>Basidiomycota</taxon>
        <taxon>Agaricomycotina</taxon>
        <taxon>Agaricomycetes</taxon>
        <taxon>Cantharellales</taxon>
        <taxon>Botryobasidiaceae</taxon>
        <taxon>Botryobasidium</taxon>
    </lineage>
</organism>
<dbReference type="GO" id="GO:0005770">
    <property type="term" value="C:late endosome"/>
    <property type="evidence" value="ECO:0007669"/>
    <property type="project" value="TreeGrafter"/>
</dbReference>
<dbReference type="InParanoid" id="A0A067MPJ4"/>
<dbReference type="GO" id="GO:0003924">
    <property type="term" value="F:GTPase activity"/>
    <property type="evidence" value="ECO:0007669"/>
    <property type="project" value="InterPro"/>
</dbReference>
<keyword evidence="4" id="KW-0449">Lipoprotein</keyword>
<gene>
    <name evidence="6" type="ORF">BOTBODRAFT_53076</name>
</gene>
<evidence type="ECO:0000256" key="3">
    <source>
        <dbReference type="ARBA" id="ARBA00023134"/>
    </source>
</evidence>
<dbReference type="PROSITE" id="PS51421">
    <property type="entry name" value="RAS"/>
    <property type="match status" value="1"/>
</dbReference>
<dbReference type="InterPro" id="IPR027417">
    <property type="entry name" value="P-loop_NTPase"/>
</dbReference>
<evidence type="ECO:0008006" key="8">
    <source>
        <dbReference type="Google" id="ProtNLM"/>
    </source>
</evidence>
<dbReference type="FunFam" id="3.40.50.300:FF:001447">
    <property type="entry name" value="Ras-related protein Rab-1B"/>
    <property type="match status" value="1"/>
</dbReference>
<evidence type="ECO:0000256" key="2">
    <source>
        <dbReference type="ARBA" id="ARBA00022741"/>
    </source>
</evidence>
<dbReference type="NCBIfam" id="TIGR00231">
    <property type="entry name" value="small_GTP"/>
    <property type="match status" value="1"/>
</dbReference>
<dbReference type="SMART" id="SM00175">
    <property type="entry name" value="RAB"/>
    <property type="match status" value="1"/>
</dbReference>
<dbReference type="AlphaFoldDB" id="A0A067MPJ4"/>
<feature type="region of interest" description="Disordered" evidence="5">
    <location>
        <begin position="254"/>
        <end position="347"/>
    </location>
</feature>
<dbReference type="GO" id="GO:0005525">
    <property type="term" value="F:GTP binding"/>
    <property type="evidence" value="ECO:0007669"/>
    <property type="project" value="UniProtKB-KW"/>
</dbReference>
<reference evidence="7" key="1">
    <citation type="journal article" date="2014" name="Proc. Natl. Acad. Sci. U.S.A.">
        <title>Extensive sampling of basidiomycete genomes demonstrates inadequacy of the white-rot/brown-rot paradigm for wood decay fungi.</title>
        <authorList>
            <person name="Riley R."/>
            <person name="Salamov A.A."/>
            <person name="Brown D.W."/>
            <person name="Nagy L.G."/>
            <person name="Floudas D."/>
            <person name="Held B.W."/>
            <person name="Levasseur A."/>
            <person name="Lombard V."/>
            <person name="Morin E."/>
            <person name="Otillar R."/>
            <person name="Lindquist E.A."/>
            <person name="Sun H."/>
            <person name="LaButti K.M."/>
            <person name="Schmutz J."/>
            <person name="Jabbour D."/>
            <person name="Luo H."/>
            <person name="Baker S.E."/>
            <person name="Pisabarro A.G."/>
            <person name="Walton J.D."/>
            <person name="Blanchette R.A."/>
            <person name="Henrissat B."/>
            <person name="Martin F."/>
            <person name="Cullen D."/>
            <person name="Hibbett D.S."/>
            <person name="Grigoriev I.V."/>
        </authorList>
    </citation>
    <scope>NUCLEOTIDE SEQUENCE [LARGE SCALE GENOMIC DNA]</scope>
    <source>
        <strain evidence="7">FD-172 SS1</strain>
    </source>
</reference>
<name>A0A067MPJ4_BOTB1</name>
<feature type="compositionally biased region" description="Low complexity" evidence="5">
    <location>
        <begin position="321"/>
        <end position="341"/>
    </location>
</feature>
<dbReference type="STRING" id="930990.A0A067MPJ4"/>
<sequence>MRTIKLVIVGGAGVGKTSLRNQYISGRFSTGYRATIGTDFITKTLPHHSDPNESVTLQIWDTAGQERFSSLSAAFFRGADAVMLVFDVNKPETLHALRTWWDEFRKRAPVREGDEAEYCCVVVGNKLDLAPNKSPQVSMSDAWAFLHDLIPLPPSQYPSLPDISSVPYIRDYDAAHPLARALASERPIEPVLVESSTKPLPHSERLATVAAPPLQSAQLIDDSHFVLHGTMTTTRTTLSMYHTPSSSLFSTPLNSVSPAISPEPGASPSASTIQQFTTPRSTPSPSSPTRARYILSSSSSGTTITPARSRSPLHRSNKTINTNVTTESVESSTPPLTTASTPAPPSPTSNHVILPDIGPYLLFASAKTGASVSDAFEYIAKRVVVRWEWEERQMEVSEGDEDDRRSEVKLGSHGKTARWWSSCCST</sequence>
<evidence type="ECO:0000256" key="1">
    <source>
        <dbReference type="ARBA" id="ARBA00006270"/>
    </source>
</evidence>
<evidence type="ECO:0000256" key="5">
    <source>
        <dbReference type="SAM" id="MobiDB-lite"/>
    </source>
</evidence>
<dbReference type="Proteomes" id="UP000027195">
    <property type="component" value="Unassembled WGS sequence"/>
</dbReference>
<comment type="similarity">
    <text evidence="1">Belongs to the small GTPase superfamily. Rab family.</text>
</comment>
<feature type="compositionally biased region" description="Low complexity" evidence="5">
    <location>
        <begin position="277"/>
        <end position="300"/>
    </location>
</feature>
<evidence type="ECO:0000256" key="4">
    <source>
        <dbReference type="ARBA" id="ARBA00023289"/>
    </source>
</evidence>
<proteinExistence type="inferred from homology"/>
<keyword evidence="7" id="KW-1185">Reference proteome</keyword>
<dbReference type="InterPro" id="IPR005225">
    <property type="entry name" value="Small_GTP-bd"/>
</dbReference>
<dbReference type="PROSITE" id="PS51419">
    <property type="entry name" value="RAB"/>
    <property type="match status" value="1"/>
</dbReference>
<dbReference type="EMBL" id="KL198023">
    <property type="protein sequence ID" value="KDQ17469.1"/>
    <property type="molecule type" value="Genomic_DNA"/>
</dbReference>
<evidence type="ECO:0000313" key="7">
    <source>
        <dbReference type="Proteomes" id="UP000027195"/>
    </source>
</evidence>
<keyword evidence="3" id="KW-0342">GTP-binding</keyword>
<dbReference type="PANTHER" id="PTHR47981:SF20">
    <property type="entry name" value="RAS-RELATED PROTEIN RAB-7A"/>
    <property type="match status" value="1"/>
</dbReference>
<dbReference type="GO" id="GO:0032889">
    <property type="term" value="P:regulation of vacuole fusion, non-autophagic"/>
    <property type="evidence" value="ECO:0007669"/>
    <property type="project" value="TreeGrafter"/>
</dbReference>
<dbReference type="SMART" id="SM00173">
    <property type="entry name" value="RAS"/>
    <property type="match status" value="1"/>
</dbReference>
<dbReference type="GO" id="GO:0000329">
    <property type="term" value="C:fungal-type vacuole membrane"/>
    <property type="evidence" value="ECO:0007669"/>
    <property type="project" value="TreeGrafter"/>
</dbReference>
<keyword evidence="2" id="KW-0547">Nucleotide-binding</keyword>
<protein>
    <recommendedName>
        <fullName evidence="8">Ras-domain-containing protein</fullName>
    </recommendedName>
</protein>
<dbReference type="OrthoDB" id="9989112at2759"/>
<dbReference type="Pfam" id="PF00071">
    <property type="entry name" value="Ras"/>
    <property type="match status" value="1"/>
</dbReference>
<dbReference type="SMART" id="SM00174">
    <property type="entry name" value="RHO"/>
    <property type="match status" value="1"/>
</dbReference>
<dbReference type="PROSITE" id="PS51420">
    <property type="entry name" value="RHO"/>
    <property type="match status" value="1"/>
</dbReference>